<proteinExistence type="predicted"/>
<sequence>MIGSAVEIELIRERARADAGRILAEHWDDGVVPVDPRAIETALAAPAHGRSTGSRRGVSLLRSRFASARRVSVLARGAVVRDLSRQVDDIYANEFAVALLLPEPAFTSAKADGLDEIGLGKRFQVSPTVARWRALQLALRGERGAAACASRGAVRSPAPV</sequence>
<dbReference type="EMBL" id="JBHTLX010000008">
    <property type="protein sequence ID" value="MFD1247358.1"/>
    <property type="molecule type" value="Genomic_DNA"/>
</dbReference>
<gene>
    <name evidence="1" type="ORF">ACFQ3F_06120</name>
</gene>
<accession>A0ABW3VYR7</accession>
<keyword evidence="2" id="KW-1185">Reference proteome</keyword>
<dbReference type="RefSeq" id="WP_367921407.1">
    <property type="nucleotide sequence ID" value="NZ_BAABAC010000042.1"/>
</dbReference>
<comment type="caution">
    <text evidence="1">The sequence shown here is derived from an EMBL/GenBank/DDBJ whole genome shotgun (WGS) entry which is preliminary data.</text>
</comment>
<dbReference type="Proteomes" id="UP001597229">
    <property type="component" value="Unassembled WGS sequence"/>
</dbReference>
<protein>
    <submittedName>
        <fullName evidence="1">ImmA/IrrE family metallo-endopeptidase</fullName>
    </submittedName>
</protein>
<evidence type="ECO:0000313" key="1">
    <source>
        <dbReference type="EMBL" id="MFD1247358.1"/>
    </source>
</evidence>
<reference evidence="2" key="1">
    <citation type="journal article" date="2019" name="Int. J. Syst. Evol. Microbiol.">
        <title>The Global Catalogue of Microorganisms (GCM) 10K type strain sequencing project: providing services to taxonomists for standard genome sequencing and annotation.</title>
        <authorList>
            <consortium name="The Broad Institute Genomics Platform"/>
            <consortium name="The Broad Institute Genome Sequencing Center for Infectious Disease"/>
            <person name="Wu L."/>
            <person name="Ma J."/>
        </authorList>
    </citation>
    <scope>NUCLEOTIDE SEQUENCE [LARGE SCALE GENOMIC DNA]</scope>
    <source>
        <strain evidence="2">CCUG 52478</strain>
    </source>
</reference>
<name>A0ABW3VYR7_9ACTN</name>
<organism evidence="1 2">
    <name type="scientific">Nocardioides ginsengisoli</name>
    <dbReference type="NCBI Taxonomy" id="363868"/>
    <lineage>
        <taxon>Bacteria</taxon>
        <taxon>Bacillati</taxon>
        <taxon>Actinomycetota</taxon>
        <taxon>Actinomycetes</taxon>
        <taxon>Propionibacteriales</taxon>
        <taxon>Nocardioidaceae</taxon>
        <taxon>Nocardioides</taxon>
    </lineage>
</organism>
<evidence type="ECO:0000313" key="2">
    <source>
        <dbReference type="Proteomes" id="UP001597229"/>
    </source>
</evidence>